<gene>
    <name evidence="2" type="ORF">LTRI10_LOCUS18235</name>
</gene>
<evidence type="ECO:0000313" key="2">
    <source>
        <dbReference type="EMBL" id="CAL1376509.1"/>
    </source>
</evidence>
<sequence>MSTIPIPKEIKANVMSKNGTKVPGKDGSHVILFQKCSEHIGTDSSPFIIYLFTSPGIIREINETLLTLIPKVDALASTNQFRPISLWNVTYKVVAKCIANMLKALMPHLVHLNKSSFVTNRHIIDNIVIFQETVHSMPSKLGKKGYMLLKVDIAKAYNKIVWDFMEETLTSANIPNICIIL</sequence>
<dbReference type="InterPro" id="IPR000477">
    <property type="entry name" value="RT_dom"/>
</dbReference>
<dbReference type="PANTHER" id="PTHR19446">
    <property type="entry name" value="REVERSE TRANSCRIPTASES"/>
    <property type="match status" value="1"/>
</dbReference>
<organism evidence="2 3">
    <name type="scientific">Linum trigynum</name>
    <dbReference type="NCBI Taxonomy" id="586398"/>
    <lineage>
        <taxon>Eukaryota</taxon>
        <taxon>Viridiplantae</taxon>
        <taxon>Streptophyta</taxon>
        <taxon>Embryophyta</taxon>
        <taxon>Tracheophyta</taxon>
        <taxon>Spermatophyta</taxon>
        <taxon>Magnoliopsida</taxon>
        <taxon>eudicotyledons</taxon>
        <taxon>Gunneridae</taxon>
        <taxon>Pentapetalae</taxon>
        <taxon>rosids</taxon>
        <taxon>fabids</taxon>
        <taxon>Malpighiales</taxon>
        <taxon>Linaceae</taxon>
        <taxon>Linum</taxon>
    </lineage>
</organism>
<dbReference type="AlphaFoldDB" id="A0AAV2DSJ4"/>
<evidence type="ECO:0000313" key="3">
    <source>
        <dbReference type="Proteomes" id="UP001497516"/>
    </source>
</evidence>
<keyword evidence="3" id="KW-1185">Reference proteome</keyword>
<name>A0AAV2DSJ4_9ROSI</name>
<accession>A0AAV2DSJ4</accession>
<proteinExistence type="predicted"/>
<dbReference type="Pfam" id="PF00078">
    <property type="entry name" value="RVT_1"/>
    <property type="match status" value="1"/>
</dbReference>
<dbReference type="EMBL" id="OZ034816">
    <property type="protein sequence ID" value="CAL1376509.1"/>
    <property type="molecule type" value="Genomic_DNA"/>
</dbReference>
<protein>
    <recommendedName>
        <fullName evidence="1">Reverse transcriptase domain-containing protein</fullName>
    </recommendedName>
</protein>
<feature type="domain" description="Reverse transcriptase" evidence="1">
    <location>
        <begin position="69"/>
        <end position="177"/>
    </location>
</feature>
<dbReference type="Proteomes" id="UP001497516">
    <property type="component" value="Chromosome 3"/>
</dbReference>
<reference evidence="2 3" key="1">
    <citation type="submission" date="2024-04" db="EMBL/GenBank/DDBJ databases">
        <authorList>
            <person name="Fracassetti M."/>
        </authorList>
    </citation>
    <scope>NUCLEOTIDE SEQUENCE [LARGE SCALE GENOMIC DNA]</scope>
</reference>
<evidence type="ECO:0000259" key="1">
    <source>
        <dbReference type="Pfam" id="PF00078"/>
    </source>
</evidence>